<feature type="transmembrane region" description="Helical" evidence="2">
    <location>
        <begin position="120"/>
        <end position="140"/>
    </location>
</feature>
<sequence>MSYQPTAYNSQTFTPQPNPREKQSWSERMHKRGEVFPFSQVNDCIATSAVRTPKPSVLNSEVGVDDFWTHQQMQPYTFVRWAGIYMFLAGLAKFVLMFIYPMAVLATIAMLIYGEADPKGILYFFIETTIYLAVIPLLLYSPILWINWRNPKVDKTNLSLFARKKHCLNRETGMVTLYGEHNRKIFSHPFIEFDCILASNPNHQGLLSYRLMLVHRYSDYAQGVNIGSLVGVNAPLAEYRRLWNMIQQYMDVSKPLPDIPMLEQFRELDPTTAAYDQQHQRNPNYWRSMSDEEFDKTLTEMARNQREQNIPPTGPEIDIFAKA</sequence>
<evidence type="ECO:0000256" key="1">
    <source>
        <dbReference type="SAM" id="MobiDB-lite"/>
    </source>
</evidence>
<feature type="transmembrane region" description="Helical" evidence="2">
    <location>
        <begin position="94"/>
        <end position="114"/>
    </location>
</feature>
<gene>
    <name evidence="3" type="ORF">BSQ33_07970</name>
</gene>
<evidence type="ECO:0000256" key="2">
    <source>
        <dbReference type="SAM" id="Phobius"/>
    </source>
</evidence>
<dbReference type="KEGG" id="vga:BSQ33_07970"/>
<keyword evidence="2" id="KW-1133">Transmembrane helix</keyword>
<organism evidence="3 4">
    <name type="scientific">Vibrio gazogenes</name>
    <dbReference type="NCBI Taxonomy" id="687"/>
    <lineage>
        <taxon>Bacteria</taxon>
        <taxon>Pseudomonadati</taxon>
        <taxon>Pseudomonadota</taxon>
        <taxon>Gammaproteobacteria</taxon>
        <taxon>Vibrionales</taxon>
        <taxon>Vibrionaceae</taxon>
        <taxon>Vibrio</taxon>
    </lineage>
</organism>
<protein>
    <submittedName>
        <fullName evidence="3">Uncharacterized protein</fullName>
    </submittedName>
</protein>
<dbReference type="AlphaFoldDB" id="A0A1Z2SEM8"/>
<feature type="region of interest" description="Disordered" evidence="1">
    <location>
        <begin position="1"/>
        <end position="26"/>
    </location>
</feature>
<reference evidence="3 4" key="1">
    <citation type="submission" date="2016-12" db="EMBL/GenBank/DDBJ databases">
        <authorList>
            <person name="Song W.-J."/>
            <person name="Kurnit D.M."/>
        </authorList>
    </citation>
    <scope>NUCLEOTIDE SEQUENCE [LARGE SCALE GENOMIC DNA]</scope>
    <source>
        <strain evidence="3 4">ATCC 43942</strain>
    </source>
</reference>
<dbReference type="RefSeq" id="WP_088133803.1">
    <property type="nucleotide sequence ID" value="NZ_CP018835.1"/>
</dbReference>
<name>A0A1Z2SEM8_VIBGA</name>
<keyword evidence="2" id="KW-0812">Transmembrane</keyword>
<accession>A0A1Z2SEM8</accession>
<dbReference type="Proteomes" id="UP000196708">
    <property type="component" value="Chromosome 1"/>
</dbReference>
<feature type="compositionally biased region" description="Polar residues" evidence="1">
    <location>
        <begin position="1"/>
        <end position="15"/>
    </location>
</feature>
<proteinExistence type="predicted"/>
<evidence type="ECO:0000313" key="3">
    <source>
        <dbReference type="EMBL" id="ASA55640.1"/>
    </source>
</evidence>
<evidence type="ECO:0000313" key="4">
    <source>
        <dbReference type="Proteomes" id="UP000196708"/>
    </source>
</evidence>
<dbReference type="EMBL" id="CP018835">
    <property type="protein sequence ID" value="ASA55640.1"/>
    <property type="molecule type" value="Genomic_DNA"/>
</dbReference>
<dbReference type="OrthoDB" id="6160351at2"/>
<keyword evidence="2" id="KW-0472">Membrane</keyword>